<dbReference type="GO" id="GO:0003677">
    <property type="term" value="F:DNA binding"/>
    <property type="evidence" value="ECO:0007669"/>
    <property type="project" value="UniProtKB-UniRule"/>
</dbReference>
<protein>
    <submittedName>
        <fullName evidence="3">HMG5</fullName>
    </submittedName>
</protein>
<proteinExistence type="evidence at transcript level"/>
<sequence>VSKLLGEMWRQLPDEQKDKYRSESEQIRRK</sequence>
<feature type="domain" description="HMG box" evidence="2">
    <location>
        <begin position="1"/>
        <end position="30"/>
    </location>
</feature>
<evidence type="ECO:0000256" key="1">
    <source>
        <dbReference type="PROSITE-ProRule" id="PRU00267"/>
    </source>
</evidence>
<gene>
    <name evidence="3" type="primary">HMG5</name>
</gene>
<dbReference type="InterPro" id="IPR009071">
    <property type="entry name" value="HMG_box_dom"/>
</dbReference>
<evidence type="ECO:0000259" key="2">
    <source>
        <dbReference type="PROSITE" id="PS50118"/>
    </source>
</evidence>
<evidence type="ECO:0000313" key="3">
    <source>
        <dbReference type="EMBL" id="AAX16114.1"/>
    </source>
</evidence>
<keyword evidence="1" id="KW-0238">DNA-binding</keyword>
<organism evidence="3">
    <name type="scientific">Sycon raphanus</name>
    <dbReference type="NCBI Taxonomy" id="56443"/>
    <lineage>
        <taxon>Eukaryota</taxon>
        <taxon>Metazoa</taxon>
        <taxon>Porifera</taxon>
        <taxon>Calcarea</taxon>
        <taxon>Calcaronea</taxon>
        <taxon>Leucosolenida</taxon>
        <taxon>Sycettidae</taxon>
        <taxon>Sycon</taxon>
    </lineage>
</organism>
<dbReference type="GO" id="GO:0005634">
    <property type="term" value="C:nucleus"/>
    <property type="evidence" value="ECO:0007669"/>
    <property type="project" value="UniProtKB-UniRule"/>
</dbReference>
<dbReference type="InterPro" id="IPR036910">
    <property type="entry name" value="HMG_box_dom_sf"/>
</dbReference>
<dbReference type="Pfam" id="PF00505">
    <property type="entry name" value="HMG_box"/>
    <property type="match status" value="1"/>
</dbReference>
<accession>Q1JQG7</accession>
<dbReference type="Gene3D" id="1.10.30.10">
    <property type="entry name" value="High mobility group box domain"/>
    <property type="match status" value="1"/>
</dbReference>
<dbReference type="PROSITE" id="PS50118">
    <property type="entry name" value="HMG_BOX_2"/>
    <property type="match status" value="1"/>
</dbReference>
<dbReference type="SUPFAM" id="SSF47095">
    <property type="entry name" value="HMG-box"/>
    <property type="match status" value="1"/>
</dbReference>
<name>Q1JQG7_9METZ</name>
<keyword evidence="1" id="KW-0539">Nucleus</keyword>
<reference evidence="3" key="1">
    <citation type="journal article" date="2006" name="Mol. Phylogenet. Evol.">
        <title>Expansion of the SOX gene family predated the emergence of the Bilateria.</title>
        <authorList>
            <person name="Jager M."/>
            <person name="Queinnec E."/>
            <person name="Houliston E."/>
            <person name="Manuel M."/>
        </authorList>
    </citation>
    <scope>NUCLEOTIDE SEQUENCE</scope>
</reference>
<feature type="non-terminal residue" evidence="3">
    <location>
        <position position="1"/>
    </location>
</feature>
<dbReference type="AlphaFoldDB" id="Q1JQG7"/>
<feature type="non-terminal residue" evidence="3">
    <location>
        <position position="30"/>
    </location>
</feature>
<feature type="DNA-binding region" description="HMG box" evidence="1">
    <location>
        <begin position="1"/>
        <end position="30"/>
    </location>
</feature>
<dbReference type="EMBL" id="AY769242">
    <property type="protein sequence ID" value="AAX16114.1"/>
    <property type="molecule type" value="mRNA"/>
</dbReference>